<comment type="caution">
    <text evidence="1">The sequence shown here is derived from an EMBL/GenBank/DDBJ whole genome shotgun (WGS) entry which is preliminary data.</text>
</comment>
<organism evidence="1 2">
    <name type="scientific">Stenomitos frigidus ULC18</name>
    <dbReference type="NCBI Taxonomy" id="2107698"/>
    <lineage>
        <taxon>Bacteria</taxon>
        <taxon>Bacillati</taxon>
        <taxon>Cyanobacteriota</taxon>
        <taxon>Cyanophyceae</taxon>
        <taxon>Leptolyngbyales</taxon>
        <taxon>Leptolyngbyaceae</taxon>
        <taxon>Stenomitos</taxon>
    </lineage>
</organism>
<gene>
    <name evidence="1" type="ORF">C7B82_03755</name>
</gene>
<dbReference type="EMBL" id="PVWK01000017">
    <property type="protein sequence ID" value="PSB33610.1"/>
    <property type="molecule type" value="Genomic_DNA"/>
</dbReference>
<proteinExistence type="predicted"/>
<keyword evidence="2" id="KW-1185">Reference proteome</keyword>
<sequence>MKIREIKLRLNREQQNKKDPFRKELVPTPSWQEIRTFLEGEFTDSLSQRQVLRNVQDSSKL</sequence>
<evidence type="ECO:0000313" key="1">
    <source>
        <dbReference type="EMBL" id="PSB33610.1"/>
    </source>
</evidence>
<reference evidence="2" key="1">
    <citation type="submission" date="2018-02" db="EMBL/GenBank/DDBJ databases">
        <authorList>
            <person name="Moore K."/>
            <person name="Momper L."/>
        </authorList>
    </citation>
    <scope>NUCLEOTIDE SEQUENCE [LARGE SCALE GENOMIC DNA]</scope>
    <source>
        <strain evidence="2">ULC18</strain>
    </source>
</reference>
<name>A0A2T1ELI4_9CYAN</name>
<dbReference type="Proteomes" id="UP000239576">
    <property type="component" value="Unassembled WGS sequence"/>
</dbReference>
<reference evidence="1 2" key="2">
    <citation type="submission" date="2018-03" db="EMBL/GenBank/DDBJ databases">
        <title>The ancient ancestry and fast evolution of plastids.</title>
        <authorList>
            <person name="Moore K.R."/>
            <person name="Magnabosco C."/>
            <person name="Momper L."/>
            <person name="Gold D.A."/>
            <person name="Bosak T."/>
            <person name="Fournier G.P."/>
        </authorList>
    </citation>
    <scope>NUCLEOTIDE SEQUENCE [LARGE SCALE GENOMIC DNA]</scope>
    <source>
        <strain evidence="1 2">ULC18</strain>
    </source>
</reference>
<protein>
    <submittedName>
        <fullName evidence="1">Uncharacterized protein</fullName>
    </submittedName>
</protein>
<accession>A0A2T1ELI4</accession>
<dbReference type="AlphaFoldDB" id="A0A2T1ELI4"/>
<evidence type="ECO:0000313" key="2">
    <source>
        <dbReference type="Proteomes" id="UP000239576"/>
    </source>
</evidence>